<evidence type="ECO:0000256" key="3">
    <source>
        <dbReference type="ARBA" id="ARBA00022617"/>
    </source>
</evidence>
<reference evidence="8 9" key="1">
    <citation type="journal article" date="2018" name="Mycol. Prog.">
        <title>Coniella lustricola, a new species from submerged detritus.</title>
        <authorList>
            <person name="Raudabaugh D.B."/>
            <person name="Iturriaga T."/>
            <person name="Carver A."/>
            <person name="Mondo S."/>
            <person name="Pangilinan J."/>
            <person name="Lipzen A."/>
            <person name="He G."/>
            <person name="Amirebrahimi M."/>
            <person name="Grigoriev I.V."/>
            <person name="Miller A.N."/>
        </authorList>
    </citation>
    <scope>NUCLEOTIDE SEQUENCE [LARGE SCALE GENOMIC DNA]</scope>
    <source>
        <strain evidence="8 9">B22-T-1</strain>
    </source>
</reference>
<dbReference type="PROSITE" id="PS00086">
    <property type="entry name" value="CYTOCHROME_P450"/>
    <property type="match status" value="1"/>
</dbReference>
<dbReference type="Pfam" id="PF00067">
    <property type="entry name" value="p450"/>
    <property type="match status" value="1"/>
</dbReference>
<keyword evidence="7" id="KW-0503">Monooxygenase</keyword>
<evidence type="ECO:0000256" key="6">
    <source>
        <dbReference type="PIRSR" id="PIRSR602401-1"/>
    </source>
</evidence>
<evidence type="ECO:0000256" key="1">
    <source>
        <dbReference type="ARBA" id="ARBA00001971"/>
    </source>
</evidence>
<keyword evidence="3 6" id="KW-0349">Heme</keyword>
<dbReference type="AlphaFoldDB" id="A0A2T2ZUP8"/>
<dbReference type="PRINTS" id="PR00463">
    <property type="entry name" value="EP450I"/>
</dbReference>
<dbReference type="InterPro" id="IPR050121">
    <property type="entry name" value="Cytochrome_P450_monoxygenase"/>
</dbReference>
<evidence type="ECO:0000256" key="4">
    <source>
        <dbReference type="ARBA" id="ARBA00022723"/>
    </source>
</evidence>
<dbReference type="InterPro" id="IPR001128">
    <property type="entry name" value="Cyt_P450"/>
</dbReference>
<dbReference type="STRING" id="2025994.A0A2T2ZUP8"/>
<dbReference type="EMBL" id="KZ678669">
    <property type="protein sequence ID" value="PSR77198.1"/>
    <property type="molecule type" value="Genomic_DNA"/>
</dbReference>
<dbReference type="Gene3D" id="1.10.630.10">
    <property type="entry name" value="Cytochrome P450"/>
    <property type="match status" value="1"/>
</dbReference>
<proteinExistence type="inferred from homology"/>
<gene>
    <name evidence="8" type="ORF">BD289DRAFT_378026</name>
</gene>
<keyword evidence="7" id="KW-0560">Oxidoreductase</keyword>
<dbReference type="PANTHER" id="PTHR24305">
    <property type="entry name" value="CYTOCHROME P450"/>
    <property type="match status" value="1"/>
</dbReference>
<dbReference type="GO" id="GO:0016705">
    <property type="term" value="F:oxidoreductase activity, acting on paired donors, with incorporation or reduction of molecular oxygen"/>
    <property type="evidence" value="ECO:0007669"/>
    <property type="project" value="InterPro"/>
</dbReference>
<dbReference type="Proteomes" id="UP000241462">
    <property type="component" value="Unassembled WGS sequence"/>
</dbReference>
<organism evidence="8 9">
    <name type="scientific">Coniella lustricola</name>
    <dbReference type="NCBI Taxonomy" id="2025994"/>
    <lineage>
        <taxon>Eukaryota</taxon>
        <taxon>Fungi</taxon>
        <taxon>Dikarya</taxon>
        <taxon>Ascomycota</taxon>
        <taxon>Pezizomycotina</taxon>
        <taxon>Sordariomycetes</taxon>
        <taxon>Sordariomycetidae</taxon>
        <taxon>Diaporthales</taxon>
        <taxon>Schizoparmaceae</taxon>
        <taxon>Coniella</taxon>
    </lineage>
</organism>
<comment type="cofactor">
    <cofactor evidence="1 6">
        <name>heme</name>
        <dbReference type="ChEBI" id="CHEBI:30413"/>
    </cofactor>
</comment>
<protein>
    <submittedName>
        <fullName evidence="8">Cytochrome P450</fullName>
    </submittedName>
</protein>
<dbReference type="InParanoid" id="A0A2T2ZUP8"/>
<dbReference type="GO" id="GO:0020037">
    <property type="term" value="F:heme binding"/>
    <property type="evidence" value="ECO:0007669"/>
    <property type="project" value="InterPro"/>
</dbReference>
<evidence type="ECO:0000256" key="5">
    <source>
        <dbReference type="ARBA" id="ARBA00023004"/>
    </source>
</evidence>
<dbReference type="InterPro" id="IPR017972">
    <property type="entry name" value="Cyt_P450_CS"/>
</dbReference>
<name>A0A2T2ZUP8_9PEZI</name>
<dbReference type="GO" id="GO:0004497">
    <property type="term" value="F:monooxygenase activity"/>
    <property type="evidence" value="ECO:0007669"/>
    <property type="project" value="UniProtKB-KW"/>
</dbReference>
<accession>A0A2T2ZUP8</accession>
<dbReference type="InterPro" id="IPR002401">
    <property type="entry name" value="Cyt_P450_E_grp-I"/>
</dbReference>
<dbReference type="PANTHER" id="PTHR24305:SF166">
    <property type="entry name" value="CYTOCHROME P450 12A4, MITOCHONDRIAL-RELATED"/>
    <property type="match status" value="1"/>
</dbReference>
<evidence type="ECO:0000256" key="2">
    <source>
        <dbReference type="ARBA" id="ARBA00010617"/>
    </source>
</evidence>
<evidence type="ECO:0000256" key="7">
    <source>
        <dbReference type="RuleBase" id="RU000461"/>
    </source>
</evidence>
<dbReference type="GO" id="GO:0005506">
    <property type="term" value="F:iron ion binding"/>
    <property type="evidence" value="ECO:0007669"/>
    <property type="project" value="InterPro"/>
</dbReference>
<feature type="binding site" description="axial binding residue" evidence="6">
    <location>
        <position position="507"/>
    </location>
    <ligand>
        <name>heme</name>
        <dbReference type="ChEBI" id="CHEBI:30413"/>
    </ligand>
    <ligandPart>
        <name>Fe</name>
        <dbReference type="ChEBI" id="CHEBI:18248"/>
    </ligandPart>
</feature>
<keyword evidence="4 6" id="KW-0479">Metal-binding</keyword>
<comment type="similarity">
    <text evidence="2 7">Belongs to the cytochrome P450 family.</text>
</comment>
<dbReference type="CDD" id="cd11070">
    <property type="entry name" value="CYP56-like"/>
    <property type="match status" value="1"/>
</dbReference>
<keyword evidence="9" id="KW-1185">Reference proteome</keyword>
<keyword evidence="5 6" id="KW-0408">Iron</keyword>
<dbReference type="InterPro" id="IPR036396">
    <property type="entry name" value="Cyt_P450_sf"/>
</dbReference>
<evidence type="ECO:0000313" key="9">
    <source>
        <dbReference type="Proteomes" id="UP000241462"/>
    </source>
</evidence>
<dbReference type="OrthoDB" id="1470350at2759"/>
<sequence>MALTTILISFLALLSCAFILYDGVCLIRNYQKARKLRVPIRIMPINSLNQIWMLLDRKCTSLVRRLPGYLGNNNFTRYNWRGWELAERCQSHEEMGDVFIIVTPGRNTLYIGDPDAVVEVFRRSKDFPHDAKLTEMLDVFGPNISTALGDDWRKQRKITASCFNDLNNEVVWSESVSQAQSMVKHWGTMTSVASVADDMRTLTLNVMARAGFGQSFEFRPSDYQKTTSDLNKKPLQYSYRDSLQIILENCILIMALGPPFFAKSWLPAYFRHIHQACTSFKAHMVTVYEEAKHNLAKDTDGKQHKKAQGNLMASLVRASQEAAAEATAKVPGSYQGGLTEQEVFGNMFVFNFAGHDTTAHTFTFAIYFLAANPEVQDWISEEINTVFGDKSTQEWTASESFSSLRRCLAVLFETLRLYLPVPPAKWTENRTQTLTVGQKALFIPPQTMICPSYAAMSTDQKYWGVDALTWRPQRWIQEREGQSAGEEEMITPVRGTFLGWSEGARDCPGRKFSQVEFVATLAVLFKDWRVEPVLRAGETMRDAQKRVLRLIEEDTGCVLLIQMLHPEQCPLAWCRRTKLS</sequence>
<dbReference type="SUPFAM" id="SSF48264">
    <property type="entry name" value="Cytochrome P450"/>
    <property type="match status" value="1"/>
</dbReference>
<evidence type="ECO:0000313" key="8">
    <source>
        <dbReference type="EMBL" id="PSR77198.1"/>
    </source>
</evidence>
<dbReference type="PRINTS" id="PR00385">
    <property type="entry name" value="P450"/>
</dbReference>